<dbReference type="EMBL" id="JAVDUU010000004">
    <property type="protein sequence ID" value="MDR6944247.1"/>
    <property type="molecule type" value="Genomic_DNA"/>
</dbReference>
<keyword evidence="2" id="KW-0808">Transferase</keyword>
<dbReference type="GO" id="GO:0016301">
    <property type="term" value="F:kinase activity"/>
    <property type="evidence" value="ECO:0007669"/>
    <property type="project" value="UniProtKB-KW"/>
</dbReference>
<keyword evidence="3" id="KW-1185">Reference proteome</keyword>
<keyword evidence="2" id="KW-0418">Kinase</keyword>
<dbReference type="Gene3D" id="3.30.565.10">
    <property type="entry name" value="Histidine kinase-like ATPase, C-terminal domain"/>
    <property type="match status" value="1"/>
</dbReference>
<reference evidence="2 3" key="1">
    <citation type="submission" date="2023-07" db="EMBL/GenBank/DDBJ databases">
        <title>Sorghum-associated microbial communities from plants grown in Nebraska, USA.</title>
        <authorList>
            <person name="Schachtman D."/>
        </authorList>
    </citation>
    <scope>NUCLEOTIDE SEQUENCE [LARGE SCALE GENOMIC DNA]</scope>
    <source>
        <strain evidence="2 3">3262</strain>
    </source>
</reference>
<name>A0ABU1TFP6_9SPHI</name>
<feature type="domain" description="Signal transduction histidine kinase internal region" evidence="1">
    <location>
        <begin position="47"/>
        <end position="126"/>
    </location>
</feature>
<dbReference type="InterPro" id="IPR010559">
    <property type="entry name" value="Sig_transdc_His_kin_internal"/>
</dbReference>
<proteinExistence type="predicted"/>
<organism evidence="2 3">
    <name type="scientific">Mucilaginibacter pocheonensis</name>
    <dbReference type="NCBI Taxonomy" id="398050"/>
    <lineage>
        <taxon>Bacteria</taxon>
        <taxon>Pseudomonadati</taxon>
        <taxon>Bacteroidota</taxon>
        <taxon>Sphingobacteriia</taxon>
        <taxon>Sphingobacteriales</taxon>
        <taxon>Sphingobacteriaceae</taxon>
        <taxon>Mucilaginibacter</taxon>
    </lineage>
</organism>
<dbReference type="Pfam" id="PF06580">
    <property type="entry name" value="His_kinase"/>
    <property type="match status" value="1"/>
</dbReference>
<dbReference type="Proteomes" id="UP001247620">
    <property type="component" value="Unassembled WGS sequence"/>
</dbReference>
<evidence type="ECO:0000313" key="2">
    <source>
        <dbReference type="EMBL" id="MDR6944247.1"/>
    </source>
</evidence>
<protein>
    <submittedName>
        <fullName evidence="2">LytS/YehU family sensor histidine kinase</fullName>
    </submittedName>
</protein>
<dbReference type="PANTHER" id="PTHR34220:SF7">
    <property type="entry name" value="SENSOR HISTIDINE KINASE YPDA"/>
    <property type="match status" value="1"/>
</dbReference>
<evidence type="ECO:0000313" key="3">
    <source>
        <dbReference type="Proteomes" id="UP001247620"/>
    </source>
</evidence>
<dbReference type="RefSeq" id="WP_310099960.1">
    <property type="nucleotide sequence ID" value="NZ_JAVDUU010000004.1"/>
</dbReference>
<evidence type="ECO:0000259" key="1">
    <source>
        <dbReference type="Pfam" id="PF06580"/>
    </source>
</evidence>
<gene>
    <name evidence="2" type="ORF">J2W55_004107</name>
</gene>
<dbReference type="InterPro" id="IPR050640">
    <property type="entry name" value="Bact_2-comp_sensor_kinase"/>
</dbReference>
<dbReference type="SUPFAM" id="SSF55874">
    <property type="entry name" value="ATPase domain of HSP90 chaperone/DNA topoisomerase II/histidine kinase"/>
    <property type="match status" value="1"/>
</dbReference>
<sequence length="231" mass="26969">MALGVIGIVVVRNILLKKSSEKQLRELAENELHIQRLKTKKQLTDLEMMVLRTQMNPHFIFNSLNSINRFILRNNKSQASGYLTKFSRLVRMILQNSQNKLITLEEELESLELYLSLEALRFDDHFSYRIVIQQELDVALLKVPPLIIQPYAENSVWHGLMHSEEKGRLDIGVFREANFLYISINDNGVGREKRMPCLPKLIQTTNRWGLESHRSELPCFMNPIPRNNRSQ</sequence>
<accession>A0ABU1TFP6</accession>
<comment type="caution">
    <text evidence="2">The sequence shown here is derived from an EMBL/GenBank/DDBJ whole genome shotgun (WGS) entry which is preliminary data.</text>
</comment>
<dbReference type="InterPro" id="IPR036890">
    <property type="entry name" value="HATPase_C_sf"/>
</dbReference>
<dbReference type="PANTHER" id="PTHR34220">
    <property type="entry name" value="SENSOR HISTIDINE KINASE YPDA"/>
    <property type="match status" value="1"/>
</dbReference>